<protein>
    <recommendedName>
        <fullName evidence="2">histidine kinase</fullName>
        <ecNumber evidence="2">2.7.13.3</ecNumber>
    </recommendedName>
</protein>
<dbReference type="CDD" id="cd00130">
    <property type="entry name" value="PAS"/>
    <property type="match status" value="1"/>
</dbReference>
<dbReference type="InterPro" id="IPR003594">
    <property type="entry name" value="HATPase_dom"/>
</dbReference>
<evidence type="ECO:0000259" key="6">
    <source>
        <dbReference type="PROSITE" id="PS50109"/>
    </source>
</evidence>
<dbReference type="PANTHER" id="PTHR43304:SF1">
    <property type="entry name" value="PAC DOMAIN-CONTAINING PROTEIN"/>
    <property type="match status" value="1"/>
</dbReference>
<dbReference type="SUPFAM" id="SSF55785">
    <property type="entry name" value="PYP-like sensor domain (PAS domain)"/>
    <property type="match status" value="1"/>
</dbReference>
<dbReference type="GeneID" id="97548947"/>
<dbReference type="SMART" id="SM00387">
    <property type="entry name" value="HATPase_c"/>
    <property type="match status" value="1"/>
</dbReference>
<dbReference type="InterPro" id="IPR005467">
    <property type="entry name" value="His_kinase_dom"/>
</dbReference>
<dbReference type="InterPro" id="IPR036890">
    <property type="entry name" value="HATPase_C_sf"/>
</dbReference>
<dbReference type="AlphaFoldDB" id="A0A2V2NCI2"/>
<dbReference type="RefSeq" id="WP_109968018.1">
    <property type="nucleotide sequence ID" value="NZ_CP176093.1"/>
</dbReference>
<name>A0A2V2NCI2_9EURY</name>
<keyword evidence="3" id="KW-0597">Phosphoprotein</keyword>
<dbReference type="EMBL" id="QGMY01000005">
    <property type="protein sequence ID" value="PWR73013.1"/>
    <property type="molecule type" value="Genomic_DNA"/>
</dbReference>
<evidence type="ECO:0000256" key="5">
    <source>
        <dbReference type="ARBA" id="ARBA00022777"/>
    </source>
</evidence>
<dbReference type="SUPFAM" id="SSF55874">
    <property type="entry name" value="ATPase domain of HSP90 chaperone/DNA topoisomerase II/histidine kinase"/>
    <property type="match status" value="1"/>
</dbReference>
<evidence type="ECO:0000256" key="2">
    <source>
        <dbReference type="ARBA" id="ARBA00012438"/>
    </source>
</evidence>
<dbReference type="InterPro" id="IPR013655">
    <property type="entry name" value="PAS_fold_3"/>
</dbReference>
<gene>
    <name evidence="8" type="ORF">DK846_05915</name>
</gene>
<evidence type="ECO:0000256" key="4">
    <source>
        <dbReference type="ARBA" id="ARBA00022679"/>
    </source>
</evidence>
<dbReference type="InterPro" id="IPR000014">
    <property type="entry name" value="PAS"/>
</dbReference>
<evidence type="ECO:0000259" key="7">
    <source>
        <dbReference type="PROSITE" id="PS50112"/>
    </source>
</evidence>
<dbReference type="SMART" id="SM00091">
    <property type="entry name" value="PAS"/>
    <property type="match status" value="1"/>
</dbReference>
<comment type="catalytic activity">
    <reaction evidence="1">
        <text>ATP + protein L-histidine = ADP + protein N-phospho-L-histidine.</text>
        <dbReference type="EC" id="2.7.13.3"/>
    </reaction>
</comment>
<reference evidence="8 9" key="1">
    <citation type="submission" date="2018-05" db="EMBL/GenBank/DDBJ databases">
        <title>Draft genome of Methanospirillum lacunae Ki8-1.</title>
        <authorList>
            <person name="Dueholm M.S."/>
            <person name="Nielsen P.H."/>
            <person name="Bakmann L.F."/>
            <person name="Otzen D.E."/>
        </authorList>
    </citation>
    <scope>NUCLEOTIDE SEQUENCE [LARGE SCALE GENOMIC DNA]</scope>
    <source>
        <strain evidence="8 9">Ki8-1</strain>
    </source>
</reference>
<dbReference type="Gene3D" id="3.30.450.20">
    <property type="entry name" value="PAS domain"/>
    <property type="match status" value="1"/>
</dbReference>
<sequence length="456" mass="49839">MNRFTGCKPSIRPGALPPAGTIYQICSDDTGTLVVTGITPCLDESSISLPQLLDILVPRQAMDVIRGLVSEASDPGEILPGYVPTGQEGKDIKIVLTRLSDNTVSVVWGGLVSSAGGSEPIHLGHGDTPDVISRHDRDFIFGSATPSSISLFGLRPSELNGTSLMSYIHPEDLPRVYSCSKALLSVPEVCRIRYRLKNSLGDYRWVESVFTSTFRSDGTFGVMMASTREMDTIVRAEQAARGANAKLNLLNGIIRHDIINQLTGLIGYLDILSELVEGDDAQMLISKEQDIVANIQSLVNLTRDYQGIGLYPPDFIDIDAVVYKVLSRREFAGRIRSERSLDGLSIYADRMLEQVMFEIVSNSLDLGGDQVMIRFRYTITDDGLTLIIEDNGPGIADTEKERIFSRAGQNCLGHGLYMATTILDITGIQIRETGIAGQGARFEILVPRDGYRLTSA</sequence>
<comment type="caution">
    <text evidence="8">The sequence shown here is derived from an EMBL/GenBank/DDBJ whole genome shotgun (WGS) entry which is preliminary data.</text>
</comment>
<accession>A0A2V2NCI2</accession>
<dbReference type="NCBIfam" id="TIGR00229">
    <property type="entry name" value="sensory_box"/>
    <property type="match status" value="1"/>
</dbReference>
<proteinExistence type="predicted"/>
<evidence type="ECO:0000256" key="1">
    <source>
        <dbReference type="ARBA" id="ARBA00000085"/>
    </source>
</evidence>
<dbReference type="PROSITE" id="PS50109">
    <property type="entry name" value="HIS_KIN"/>
    <property type="match status" value="1"/>
</dbReference>
<keyword evidence="5" id="KW-0418">Kinase</keyword>
<dbReference type="InterPro" id="IPR035965">
    <property type="entry name" value="PAS-like_dom_sf"/>
</dbReference>
<evidence type="ECO:0000313" key="9">
    <source>
        <dbReference type="Proteomes" id="UP000245657"/>
    </source>
</evidence>
<dbReference type="Proteomes" id="UP000245657">
    <property type="component" value="Unassembled WGS sequence"/>
</dbReference>
<dbReference type="Pfam" id="PF02518">
    <property type="entry name" value="HATPase_c"/>
    <property type="match status" value="1"/>
</dbReference>
<feature type="domain" description="PAS" evidence="7">
    <location>
        <begin position="145"/>
        <end position="176"/>
    </location>
</feature>
<dbReference type="PROSITE" id="PS50112">
    <property type="entry name" value="PAS"/>
    <property type="match status" value="1"/>
</dbReference>
<dbReference type="Gene3D" id="3.30.565.10">
    <property type="entry name" value="Histidine kinase-like ATPase, C-terminal domain"/>
    <property type="match status" value="1"/>
</dbReference>
<dbReference type="Pfam" id="PF08447">
    <property type="entry name" value="PAS_3"/>
    <property type="match status" value="1"/>
</dbReference>
<dbReference type="OrthoDB" id="8127at2157"/>
<evidence type="ECO:0000256" key="3">
    <source>
        <dbReference type="ARBA" id="ARBA00022553"/>
    </source>
</evidence>
<organism evidence="8 9">
    <name type="scientific">Methanospirillum lacunae</name>
    <dbReference type="NCBI Taxonomy" id="668570"/>
    <lineage>
        <taxon>Archaea</taxon>
        <taxon>Methanobacteriati</taxon>
        <taxon>Methanobacteriota</taxon>
        <taxon>Stenosarchaea group</taxon>
        <taxon>Methanomicrobia</taxon>
        <taxon>Methanomicrobiales</taxon>
        <taxon>Methanospirillaceae</taxon>
        <taxon>Methanospirillum</taxon>
    </lineage>
</organism>
<dbReference type="EC" id="2.7.13.3" evidence="2"/>
<feature type="domain" description="Histidine kinase" evidence="6">
    <location>
        <begin position="253"/>
        <end position="450"/>
    </location>
</feature>
<evidence type="ECO:0000313" key="8">
    <source>
        <dbReference type="EMBL" id="PWR73013.1"/>
    </source>
</evidence>
<keyword evidence="4" id="KW-0808">Transferase</keyword>
<dbReference type="PANTHER" id="PTHR43304">
    <property type="entry name" value="PHYTOCHROME-LIKE PROTEIN CPH1"/>
    <property type="match status" value="1"/>
</dbReference>
<dbReference type="InterPro" id="IPR052162">
    <property type="entry name" value="Sensor_kinase/Photoreceptor"/>
</dbReference>
<keyword evidence="9" id="KW-1185">Reference proteome</keyword>
<dbReference type="GO" id="GO:0004673">
    <property type="term" value="F:protein histidine kinase activity"/>
    <property type="evidence" value="ECO:0007669"/>
    <property type="project" value="UniProtKB-EC"/>
</dbReference>